<reference evidence="1" key="1">
    <citation type="journal article" date="2007" name="Science">
        <title>Draft genome of the filarial nematode parasite Brugia malayi.</title>
        <authorList>
            <person name="Ghedin E."/>
            <person name="Wang S."/>
            <person name="Spiro D."/>
            <person name="Caler E."/>
            <person name="Zhao Q."/>
            <person name="Crabtree J."/>
            <person name="Allen J.E."/>
            <person name="Delcher A.L."/>
            <person name="Guiliano D.B."/>
            <person name="Miranda-Saavedra D."/>
            <person name="Angiuoli S.V."/>
            <person name="Creasy T."/>
            <person name="Amedeo P."/>
            <person name="Haas B."/>
            <person name="El-Sayed N.M."/>
            <person name="Wortman J.R."/>
            <person name="Feldblyum T."/>
            <person name="Tallon L."/>
            <person name="Schatz M."/>
            <person name="Shumway M."/>
            <person name="Koo H."/>
            <person name="Salzberg S.L."/>
            <person name="Schobel S."/>
            <person name="Pertea M."/>
            <person name="Pop M."/>
            <person name="White O."/>
            <person name="Barton G.J."/>
            <person name="Carlow C.K."/>
            <person name="Crawford M.J."/>
            <person name="Daub J."/>
            <person name="Dimmic M.W."/>
            <person name="Estes C.F."/>
            <person name="Foster J.M."/>
            <person name="Ganatra M."/>
            <person name="Gregory W.F."/>
            <person name="Johnson N.M."/>
            <person name="Jin J."/>
            <person name="Komuniecki R."/>
            <person name="Korf I."/>
            <person name="Kumar S."/>
            <person name="Laney S."/>
            <person name="Li B.W."/>
            <person name="Li W."/>
            <person name="Lindblom T.H."/>
            <person name="Lustigman S."/>
            <person name="Ma D."/>
            <person name="Maina C.V."/>
            <person name="Martin D.M."/>
            <person name="McCarter J.P."/>
            <person name="McReynolds L."/>
            <person name="Mitreva M."/>
            <person name="Nutman T.B."/>
            <person name="Parkinson J."/>
            <person name="Peregrin-Alvarez J.M."/>
            <person name="Poole C."/>
            <person name="Ren Q."/>
            <person name="Saunders L."/>
            <person name="Sluder A.E."/>
            <person name="Smith K."/>
            <person name="Stanke M."/>
            <person name="Unnasch T.R."/>
            <person name="Ware J."/>
            <person name="Wei A.D."/>
            <person name="Weil G."/>
            <person name="Williams D.J."/>
            <person name="Zhang Y."/>
            <person name="Williams S.A."/>
            <person name="Fraser-Liggett C."/>
            <person name="Slatko B."/>
            <person name="Blaxter M.L."/>
            <person name="Scott A.L."/>
        </authorList>
    </citation>
    <scope>NUCLEOTIDE SEQUENCE</scope>
    <source>
        <strain evidence="1">FR3</strain>
    </source>
</reference>
<name>A0A1I9G6H2_BRUMA</name>
<sequence length="60" mass="7292">MREFLSGCSGEVFDVLLLLLQSDDHFEPFRYPIPYFDFWRVLWMIACKYFNSMTLIQFTL</sequence>
<proteinExistence type="predicted"/>
<dbReference type="EMBL" id="LN855125">
    <property type="protein sequence ID" value="CDQ03208.1"/>
    <property type="molecule type" value="Genomic_DNA"/>
</dbReference>
<evidence type="ECO:0000313" key="1">
    <source>
        <dbReference type="EMBL" id="CDQ03208.1"/>
    </source>
</evidence>
<organism evidence="1">
    <name type="scientific">Brugia malayi</name>
    <name type="common">Filarial nematode worm</name>
    <dbReference type="NCBI Taxonomy" id="6279"/>
    <lineage>
        <taxon>Eukaryota</taxon>
        <taxon>Metazoa</taxon>
        <taxon>Ecdysozoa</taxon>
        <taxon>Nematoda</taxon>
        <taxon>Chromadorea</taxon>
        <taxon>Rhabditida</taxon>
        <taxon>Spirurina</taxon>
        <taxon>Spiruromorpha</taxon>
        <taxon>Filarioidea</taxon>
        <taxon>Onchocercidae</taxon>
        <taxon>Brugia</taxon>
    </lineage>
</organism>
<gene>
    <name evidence="1" type="primary">Bm1090</name>
    <name evidence="1" type="ORF">BM_Bm1090</name>
</gene>
<reference evidence="1" key="2">
    <citation type="submission" date="2012-12" db="EMBL/GenBank/DDBJ databases">
        <authorList>
            <consortium name="WormBase Consortium"/>
            <person name="Ghedin E."/>
            <person name="Paulini M."/>
        </authorList>
    </citation>
    <scope>NUCLEOTIDE SEQUENCE</scope>
    <source>
        <strain evidence="1">FR3</strain>
    </source>
</reference>
<protein>
    <submittedName>
        <fullName evidence="1">Bm1090</fullName>
    </submittedName>
</protein>
<dbReference type="AlphaFoldDB" id="A0A1I9G6H2"/>
<accession>A0A1I9G6H2</accession>